<comment type="function">
    <text evidence="3">Catalyzes a proton abstraction reaction that results in 2,5-elimination of pyruvate from 2-succinyl-5-enolpyruvyl-6-hydroxy-3-cyclohexene-1-carboxylate (SEPHCHC) and the formation of 2-succinyl-6-hydroxy-2,4-cyclohexadiene-1-carboxylate (SHCHC).</text>
</comment>
<dbReference type="InterPro" id="IPR022485">
    <property type="entry name" value="SHCHC_synthase_MenH"/>
</dbReference>
<comment type="pathway">
    <text evidence="3">Quinol/quinone metabolism; 1,4-dihydroxy-2-naphthoate biosynthesis; 1,4-dihydroxy-2-naphthoate from chorismate: step 3/7.</text>
</comment>
<keyword evidence="2 3" id="KW-0456">Lyase</keyword>
<keyword evidence="6" id="KW-1185">Reference proteome</keyword>
<comment type="catalytic activity">
    <reaction evidence="3">
        <text>5-enolpyruvoyl-6-hydroxy-2-succinyl-cyclohex-3-ene-1-carboxylate = (1R,6R)-6-hydroxy-2-succinyl-cyclohexa-2,4-diene-1-carboxylate + pyruvate</text>
        <dbReference type="Rhea" id="RHEA:25597"/>
        <dbReference type="ChEBI" id="CHEBI:15361"/>
        <dbReference type="ChEBI" id="CHEBI:58689"/>
        <dbReference type="ChEBI" id="CHEBI:58818"/>
        <dbReference type="EC" id="4.2.99.20"/>
    </reaction>
</comment>
<dbReference type="PANTHER" id="PTHR42916:SF1">
    <property type="entry name" value="PROTEIN PHYLLO, CHLOROPLASTIC"/>
    <property type="match status" value="1"/>
</dbReference>
<proteinExistence type="inferred from homology"/>
<keyword evidence="1 3" id="KW-0474">Menaquinone biosynthesis</keyword>
<dbReference type="GO" id="GO:0070205">
    <property type="term" value="F:2-succinyl-6-hydroxy-2,4-cyclohexadiene-1-carboxylate synthase activity"/>
    <property type="evidence" value="ECO:0007669"/>
    <property type="project" value="UniProtKB-EC"/>
</dbReference>
<comment type="caution">
    <text evidence="5">The sequence shown here is derived from an EMBL/GenBank/DDBJ whole genome shotgun (WGS) entry which is preliminary data.</text>
</comment>
<dbReference type="Gene3D" id="3.40.50.1820">
    <property type="entry name" value="alpha/beta hydrolase"/>
    <property type="match status" value="1"/>
</dbReference>
<evidence type="ECO:0000259" key="4">
    <source>
        <dbReference type="Pfam" id="PF00561"/>
    </source>
</evidence>
<feature type="domain" description="AB hydrolase-1" evidence="4">
    <location>
        <begin position="20"/>
        <end position="254"/>
    </location>
</feature>
<dbReference type="PRINTS" id="PR00111">
    <property type="entry name" value="ABHYDROLASE"/>
</dbReference>
<dbReference type="InterPro" id="IPR029058">
    <property type="entry name" value="AB_hydrolase_fold"/>
</dbReference>
<comment type="pathway">
    <text evidence="3">Quinol/quinone metabolism; menaquinone biosynthesis.</text>
</comment>
<comment type="similarity">
    <text evidence="3">Belongs to the AB hydrolase superfamily. MenH family.</text>
</comment>
<sequence length="272" mass="30679">MFISSSGVTYHVQVMGEGEPIVFLHGFTGSIATWSRATEPLHNSYQCIFIDIIGHGETDSPDDFSRYHIETVAKDIIHILDALSIPKTHLVGYSMGGRLALAISILYSTRVTSLVLESSSPGLRTEEERAARRKSDEQLANRIEQEGIQGFIDFWEKIPLFLSQQALTKERQQEIRKQRLKNNPVGLANSLKGMGTGSQPSYWDRLNELNFPTLLLCGELDQKYCRIAEEMSLSIQNAKVEKIVEVGHAIHVEQPRFFGKIINEFVSDHFSQ</sequence>
<accession>A0ABW4MIB3</accession>
<comment type="subunit">
    <text evidence="3">Monomer.</text>
</comment>
<reference evidence="6" key="1">
    <citation type="journal article" date="2019" name="Int. J. Syst. Evol. Microbiol.">
        <title>The Global Catalogue of Microorganisms (GCM) 10K type strain sequencing project: providing services to taxonomists for standard genome sequencing and annotation.</title>
        <authorList>
            <consortium name="The Broad Institute Genomics Platform"/>
            <consortium name="The Broad Institute Genome Sequencing Center for Infectious Disease"/>
            <person name="Wu L."/>
            <person name="Ma J."/>
        </authorList>
    </citation>
    <scope>NUCLEOTIDE SEQUENCE [LARGE SCALE GENOMIC DNA]</scope>
    <source>
        <strain evidence="6">CCUG 15531</strain>
    </source>
</reference>
<dbReference type="Pfam" id="PF00561">
    <property type="entry name" value="Abhydrolase_1"/>
    <property type="match status" value="1"/>
</dbReference>
<dbReference type="HAMAP" id="MF_01660">
    <property type="entry name" value="MenH"/>
    <property type="match status" value="1"/>
</dbReference>
<organism evidence="5 6">
    <name type="scientific">Fredinandcohnia salidurans</name>
    <dbReference type="NCBI Taxonomy" id="2595041"/>
    <lineage>
        <taxon>Bacteria</taxon>
        <taxon>Bacillati</taxon>
        <taxon>Bacillota</taxon>
        <taxon>Bacilli</taxon>
        <taxon>Bacillales</taxon>
        <taxon>Bacillaceae</taxon>
        <taxon>Fredinandcohnia</taxon>
    </lineage>
</organism>
<evidence type="ECO:0000256" key="1">
    <source>
        <dbReference type="ARBA" id="ARBA00022428"/>
    </source>
</evidence>
<evidence type="ECO:0000256" key="3">
    <source>
        <dbReference type="HAMAP-Rule" id="MF_01660"/>
    </source>
</evidence>
<dbReference type="EMBL" id="JBHUEK010000005">
    <property type="protein sequence ID" value="MFD1777523.1"/>
    <property type="molecule type" value="Genomic_DNA"/>
</dbReference>
<dbReference type="InterPro" id="IPR000073">
    <property type="entry name" value="AB_hydrolase_1"/>
</dbReference>
<dbReference type="EC" id="4.2.99.20" evidence="3"/>
<protein>
    <recommendedName>
        <fullName evidence="3">Putative 2-succinyl-6-hydroxy-2,4-cyclohexadiene-1-carboxylate synthase</fullName>
        <shortName evidence="3">SHCHC synthase</shortName>
        <ecNumber evidence="3">4.2.99.20</ecNumber>
    </recommendedName>
</protein>
<dbReference type="PANTHER" id="PTHR42916">
    <property type="entry name" value="2-SUCCINYL-5-ENOLPYRUVYL-6-HYDROXY-3-CYCLOHEXENE-1-CARBOXYLATE SYNTHASE"/>
    <property type="match status" value="1"/>
</dbReference>
<evidence type="ECO:0000256" key="2">
    <source>
        <dbReference type="ARBA" id="ARBA00023239"/>
    </source>
</evidence>
<name>A0ABW4MIB3_9BACI</name>
<evidence type="ECO:0000313" key="6">
    <source>
        <dbReference type="Proteomes" id="UP001597227"/>
    </source>
</evidence>
<dbReference type="NCBIfam" id="TIGR03695">
    <property type="entry name" value="menH_SHCHC"/>
    <property type="match status" value="1"/>
</dbReference>
<dbReference type="SUPFAM" id="SSF53474">
    <property type="entry name" value="alpha/beta-Hydrolases"/>
    <property type="match status" value="1"/>
</dbReference>
<evidence type="ECO:0000313" key="5">
    <source>
        <dbReference type="EMBL" id="MFD1777523.1"/>
    </source>
</evidence>
<dbReference type="Proteomes" id="UP001597227">
    <property type="component" value="Unassembled WGS sequence"/>
</dbReference>
<dbReference type="RefSeq" id="WP_388034897.1">
    <property type="nucleotide sequence ID" value="NZ_JBHUEK010000005.1"/>
</dbReference>
<gene>
    <name evidence="3 5" type="primary">menH</name>
    <name evidence="5" type="ORF">ACFSFW_02470</name>
</gene>